<dbReference type="EMBL" id="KR029577">
    <property type="protein sequence ID" value="AKH45889.1"/>
    <property type="molecule type" value="Genomic_DNA"/>
</dbReference>
<proteinExistence type="predicted"/>
<accession>A0A0F7L066</accession>
<sequence>MALPLLPRSQSGGRRYALCCACRHHQGLRFRFAPSQELPMQTLRIAHRPYDPLRPWLGCFSEVL</sequence>
<protein>
    <submittedName>
        <fullName evidence="1">Uncharacterized protein</fullName>
    </submittedName>
</protein>
<organism evidence="1">
    <name type="scientific">uncultured marine virus</name>
    <dbReference type="NCBI Taxonomy" id="186617"/>
    <lineage>
        <taxon>Viruses</taxon>
        <taxon>environmental samples</taxon>
    </lineage>
</organism>
<reference evidence="1" key="1">
    <citation type="journal article" date="2015" name="Front. Microbiol.">
        <title>Combining genomic sequencing methods to explore viral diversity and reveal potential virus-host interactions.</title>
        <authorList>
            <person name="Chow C.E."/>
            <person name="Winget D.M."/>
            <person name="White R.A.III."/>
            <person name="Hallam S.J."/>
            <person name="Suttle C.A."/>
        </authorList>
    </citation>
    <scope>NUCLEOTIDE SEQUENCE</scope>
    <source>
        <strain evidence="1">Anoxic3_1</strain>
    </source>
</reference>
<name>A0A0F7L066_9VIRU</name>
<evidence type="ECO:0000313" key="1">
    <source>
        <dbReference type="EMBL" id="AKH45889.1"/>
    </source>
</evidence>
<reference evidence="1" key="2">
    <citation type="submission" date="2015-03" db="EMBL/GenBank/DDBJ databases">
        <authorList>
            <person name="Chow C.-E.T."/>
            <person name="Winget D.M."/>
            <person name="White R.A.III."/>
            <person name="Hallam S.J."/>
            <person name="Suttle C.A."/>
        </authorList>
    </citation>
    <scope>NUCLEOTIDE SEQUENCE</scope>
    <source>
        <strain evidence="1">Anoxic3_1</strain>
    </source>
</reference>